<sequence length="754" mass="84843">MWQQISLLVTLLIGLSSKVRSDFISLKSIPSPPSGQDITNKVFKTGQNIDILPAAYGDFNGDKLTDIVTIDNNRTTVTIYLASKEVPYMKLGPSWNFTEHQEHDSKFEKINSVTMGDFTGDGLIDLMITTSARVNITQNFSISCHNLSHIEDNPVDTNATLHFTYKVPAIELIFCIGNGKSINCSNHEKSKPLVQEPLIVDLNRDMILDLVGEIWGMENNNTKTNYTIDNKTYMCAPNPMLVKVKAVWLSEEGRPAAKYKEGIFDGKRSTDHLNFPMSHPSSNAYVDIDGDFIPELILITNQSQTESHANFSREIYSVIYDSSSSNLSLHVKSPRKPILLKNETVEILGQPLFIDLERNSNLVHIIPFCAKKDCSTKWGILVDDKSGEFHKIELGPINFGGNEWRIIEPIHFQDTINPQIEINFINQPASQPGQQDQLMNMTVNGNFESQTQNFYSRSIVMQAGDYNLDGYPDLLVVLESKLKAEILKKAVIFENVPCNTEGFNLGCPFTRTFEPNFKFLQEYENVTFASFFDLKENGILDVLIVQESVDQKHPDVKNPNYIVRAFETSSNADSYFIKALVLSGRPCSQCLEKDVPYGNLIPGALVGYTMKDVEGQTQTSIATQGYRSGYTTLDVPYTIFGIGHSPNFVDHFHFYLGYCFSLTSNQSFSHDSRQIIPNSQIYAIPSYPILQDSHETTMTWRVKLFLTPGDAVLQTFGVLIGIIALVAALASGLEYKEKRSDRKERMAEARRFLM</sequence>
<evidence type="ECO:0000256" key="2">
    <source>
        <dbReference type="ARBA" id="ARBA00006496"/>
    </source>
</evidence>
<evidence type="ECO:0000256" key="6">
    <source>
        <dbReference type="ARBA" id="ARBA00023136"/>
    </source>
</evidence>
<evidence type="ECO:0000313" key="11">
    <source>
        <dbReference type="EMBL" id="OXA60938.1"/>
    </source>
</evidence>
<keyword evidence="12" id="KW-1185">Reference proteome</keyword>
<feature type="transmembrane region" description="Helical" evidence="8">
    <location>
        <begin position="711"/>
        <end position="733"/>
    </location>
</feature>
<dbReference type="OrthoDB" id="10250728at2759"/>
<dbReference type="SUPFAM" id="SSF69318">
    <property type="entry name" value="Integrin alpha N-terminal domain"/>
    <property type="match status" value="1"/>
</dbReference>
<reference evidence="11 12" key="1">
    <citation type="submission" date="2015-12" db="EMBL/GenBank/DDBJ databases">
        <title>The genome of Folsomia candida.</title>
        <authorList>
            <person name="Faddeeva A."/>
            <person name="Derks M.F."/>
            <person name="Anvar Y."/>
            <person name="Smit S."/>
            <person name="Van Straalen N."/>
            <person name="Roelofs D."/>
        </authorList>
    </citation>
    <scope>NUCLEOTIDE SEQUENCE [LARGE SCALE GENOMIC DNA]</scope>
    <source>
        <strain evidence="11 12">VU population</strain>
        <tissue evidence="11">Whole body</tissue>
    </source>
</reference>
<evidence type="ECO:0000256" key="7">
    <source>
        <dbReference type="ARBA" id="ARBA00023180"/>
    </source>
</evidence>
<dbReference type="Pfam" id="PF13517">
    <property type="entry name" value="FG-GAP_3"/>
    <property type="match status" value="1"/>
</dbReference>
<dbReference type="InterPro" id="IPR024881">
    <property type="entry name" value="Tip"/>
</dbReference>
<evidence type="ECO:0000256" key="4">
    <source>
        <dbReference type="ARBA" id="ARBA00022729"/>
    </source>
</evidence>
<keyword evidence="4 9" id="KW-0732">Signal</keyword>
<keyword evidence="3 8" id="KW-0812">Transmembrane</keyword>
<evidence type="ECO:0000256" key="8">
    <source>
        <dbReference type="SAM" id="Phobius"/>
    </source>
</evidence>
<feature type="domain" description="T-cell immunomodulatory protein TIP C2" evidence="10">
    <location>
        <begin position="596"/>
        <end position="705"/>
    </location>
</feature>
<dbReference type="AlphaFoldDB" id="A0A226EUP1"/>
<keyword evidence="6 8" id="KW-0472">Membrane</keyword>
<protein>
    <submittedName>
        <fullName evidence="11">T-cell immunomodulatory protein</fullName>
    </submittedName>
</protein>
<feature type="signal peptide" evidence="9">
    <location>
        <begin position="1"/>
        <end position="21"/>
    </location>
</feature>
<evidence type="ECO:0000256" key="1">
    <source>
        <dbReference type="ARBA" id="ARBA00004479"/>
    </source>
</evidence>
<dbReference type="Gene3D" id="2.130.10.130">
    <property type="entry name" value="Integrin alpha, N-terminal"/>
    <property type="match status" value="1"/>
</dbReference>
<dbReference type="InterPro" id="IPR013517">
    <property type="entry name" value="FG-GAP"/>
</dbReference>
<proteinExistence type="inferred from homology"/>
<dbReference type="Proteomes" id="UP000198287">
    <property type="component" value="Unassembled WGS sequence"/>
</dbReference>
<feature type="chain" id="PRO_5012285255" evidence="9">
    <location>
        <begin position="22"/>
        <end position="754"/>
    </location>
</feature>
<name>A0A226EUP1_FOLCA</name>
<dbReference type="Pfam" id="PF23122">
    <property type="entry name" value="C2_ITFG1"/>
    <property type="match status" value="1"/>
</dbReference>
<evidence type="ECO:0000256" key="9">
    <source>
        <dbReference type="SAM" id="SignalP"/>
    </source>
</evidence>
<evidence type="ECO:0000259" key="10">
    <source>
        <dbReference type="Pfam" id="PF23122"/>
    </source>
</evidence>
<gene>
    <name evidence="11" type="ORF">Fcan01_05421</name>
</gene>
<dbReference type="InterPro" id="IPR057089">
    <property type="entry name" value="C2_TIP"/>
</dbReference>
<keyword evidence="7" id="KW-0325">Glycoprotein</keyword>
<organism evidence="11 12">
    <name type="scientific">Folsomia candida</name>
    <name type="common">Springtail</name>
    <dbReference type="NCBI Taxonomy" id="158441"/>
    <lineage>
        <taxon>Eukaryota</taxon>
        <taxon>Metazoa</taxon>
        <taxon>Ecdysozoa</taxon>
        <taxon>Arthropoda</taxon>
        <taxon>Hexapoda</taxon>
        <taxon>Collembola</taxon>
        <taxon>Entomobryomorpha</taxon>
        <taxon>Isotomoidea</taxon>
        <taxon>Isotomidae</taxon>
        <taxon>Proisotominae</taxon>
        <taxon>Folsomia</taxon>
    </lineage>
</organism>
<dbReference type="PANTHER" id="PTHR13412">
    <property type="entry name" value="T-CELL IMMUNOMODULATORY PROTEIN HOMOLOG"/>
    <property type="match status" value="1"/>
</dbReference>
<dbReference type="PANTHER" id="PTHR13412:SF0">
    <property type="entry name" value="T-CELL IMMUNOMODULATORY PROTEIN"/>
    <property type="match status" value="1"/>
</dbReference>
<comment type="similarity">
    <text evidence="2">Belongs to the TIP family.</text>
</comment>
<dbReference type="OMA" id="FINMSIY"/>
<dbReference type="InterPro" id="IPR028994">
    <property type="entry name" value="Integrin_alpha_N"/>
</dbReference>
<evidence type="ECO:0000313" key="12">
    <source>
        <dbReference type="Proteomes" id="UP000198287"/>
    </source>
</evidence>
<comment type="subcellular location">
    <subcellularLocation>
        <location evidence="1">Membrane</location>
        <topology evidence="1">Single-pass type I membrane protein</topology>
    </subcellularLocation>
</comment>
<evidence type="ECO:0000256" key="5">
    <source>
        <dbReference type="ARBA" id="ARBA00022989"/>
    </source>
</evidence>
<keyword evidence="5 8" id="KW-1133">Transmembrane helix</keyword>
<dbReference type="EMBL" id="LNIX01000002">
    <property type="protein sequence ID" value="OXA60938.1"/>
    <property type="molecule type" value="Genomic_DNA"/>
</dbReference>
<accession>A0A226EUP1</accession>
<comment type="caution">
    <text evidence="11">The sequence shown here is derived from an EMBL/GenBank/DDBJ whole genome shotgun (WGS) entry which is preliminary data.</text>
</comment>
<evidence type="ECO:0000256" key="3">
    <source>
        <dbReference type="ARBA" id="ARBA00022692"/>
    </source>
</evidence>
<dbReference type="GO" id="GO:0005886">
    <property type="term" value="C:plasma membrane"/>
    <property type="evidence" value="ECO:0007669"/>
    <property type="project" value="TreeGrafter"/>
</dbReference>